<sequence length="180" mass="20781">MIRVTSSMLECNTQRLHKKKFETTHQSSDDIATASSYYEVERRSNGLESVKEAMQIQLSSDSKSWCNHTQLIVTDACLETHRILMQTREDLVVDRLECENVRINHQPNSFKETAVILHVTFDNRKTKFNLGLGLGFANEKLNLRGHIRINILARIRGAILLRKKLRFEGVKQINCLQMVI</sequence>
<gene>
    <name evidence="1" type="ORF">CYNAS_LOCUS22306</name>
</gene>
<accession>A0AA36MI54</accession>
<protein>
    <submittedName>
        <fullName evidence="1">Uncharacterized protein</fullName>
    </submittedName>
</protein>
<dbReference type="AlphaFoldDB" id="A0AA36MI54"/>
<reference evidence="1" key="1">
    <citation type="submission" date="2023-07" db="EMBL/GenBank/DDBJ databases">
        <authorList>
            <consortium name="CYATHOMIX"/>
        </authorList>
    </citation>
    <scope>NUCLEOTIDE SEQUENCE</scope>
    <source>
        <strain evidence="1">N/A</strain>
    </source>
</reference>
<comment type="caution">
    <text evidence="1">The sequence shown here is derived from an EMBL/GenBank/DDBJ whole genome shotgun (WGS) entry which is preliminary data.</text>
</comment>
<organism evidence="1 2">
    <name type="scientific">Cylicocyclus nassatus</name>
    <name type="common">Nematode worm</name>
    <dbReference type="NCBI Taxonomy" id="53992"/>
    <lineage>
        <taxon>Eukaryota</taxon>
        <taxon>Metazoa</taxon>
        <taxon>Ecdysozoa</taxon>
        <taxon>Nematoda</taxon>
        <taxon>Chromadorea</taxon>
        <taxon>Rhabditida</taxon>
        <taxon>Rhabditina</taxon>
        <taxon>Rhabditomorpha</taxon>
        <taxon>Strongyloidea</taxon>
        <taxon>Strongylidae</taxon>
        <taxon>Cylicocyclus</taxon>
    </lineage>
</organism>
<dbReference type="EMBL" id="CATQJL010000326">
    <property type="protein sequence ID" value="CAJ0610323.1"/>
    <property type="molecule type" value="Genomic_DNA"/>
</dbReference>
<proteinExistence type="predicted"/>
<dbReference type="Proteomes" id="UP001176961">
    <property type="component" value="Unassembled WGS sequence"/>
</dbReference>
<evidence type="ECO:0000313" key="1">
    <source>
        <dbReference type="EMBL" id="CAJ0610323.1"/>
    </source>
</evidence>
<keyword evidence="2" id="KW-1185">Reference proteome</keyword>
<evidence type="ECO:0000313" key="2">
    <source>
        <dbReference type="Proteomes" id="UP001176961"/>
    </source>
</evidence>
<name>A0AA36MI54_CYLNA</name>